<dbReference type="InterPro" id="IPR058982">
    <property type="entry name" value="Beta-barrel_AprE"/>
</dbReference>
<evidence type="ECO:0000313" key="5">
    <source>
        <dbReference type="EMBL" id="AAY49460.1"/>
    </source>
</evidence>
<keyword evidence="1" id="KW-0175">Coiled coil</keyword>
<evidence type="ECO:0000256" key="3">
    <source>
        <dbReference type="SAM" id="Phobius"/>
    </source>
</evidence>
<dbReference type="EMBL" id="CP000050">
    <property type="protein sequence ID" value="AAY49460.1"/>
    <property type="molecule type" value="Genomic_DNA"/>
</dbReference>
<feature type="transmembrane region" description="Helical" evidence="3">
    <location>
        <begin position="51"/>
        <end position="72"/>
    </location>
</feature>
<gene>
    <name evidence="5" type="ordered locus">XC_2410</name>
</gene>
<name>A0A0H2X863_XANC8</name>
<dbReference type="PRINTS" id="PR01490">
    <property type="entry name" value="RTXTOXIND"/>
</dbReference>
<sequence length="442" mass="48587">MCSRSRSVGAMDSESGQTDDAEQPLFRKRKGPETTSTLGDLKDAFPSSIRIWIGCGCALFLLLATFVLTASYSKREHVSGQIISTHGRVDIRSGTPGLILSTTLKPNALVKKGQVLAELSADITDEAGRSLSDETIKRALTRSEELTKEQLQTHDFSGQRERELTRQVEETTGAMQEVARKISILEKKYAKNKELLKTIEPLLAEKYVSKYTYLTYENALLDAEAEIQDARAQQSTLRNQRAALLGEITEIKTTASRQASEIEREKSTIEDQVARAKSDRLQTITSPLSGTVAAIYASQGQRIGTDSIIASITPSESVFEAEILIPSRAIGHVNVGTEVLLNIAAFPKAKYGAIQGRIASLSTQTSPIGELERRYGRQSPTEPVYTAKVALPSQTIGVAQEAKSFLPGMEVDAELILEGRKIWEWMFDPFQTMGSRLTGEKR</sequence>
<feature type="region of interest" description="Disordered" evidence="2">
    <location>
        <begin position="1"/>
        <end position="34"/>
    </location>
</feature>
<dbReference type="Proteomes" id="UP000000420">
    <property type="component" value="Chromosome"/>
</dbReference>
<keyword evidence="3" id="KW-0472">Membrane</keyword>
<organism evidence="5 6">
    <name type="scientific">Xanthomonas campestris pv. campestris (strain 8004)</name>
    <dbReference type="NCBI Taxonomy" id="314565"/>
    <lineage>
        <taxon>Bacteria</taxon>
        <taxon>Pseudomonadati</taxon>
        <taxon>Pseudomonadota</taxon>
        <taxon>Gammaproteobacteria</taxon>
        <taxon>Lysobacterales</taxon>
        <taxon>Lysobacteraceae</taxon>
        <taxon>Xanthomonas</taxon>
    </lineage>
</organism>
<dbReference type="Pfam" id="PF26002">
    <property type="entry name" value="Beta-barrel_AprE"/>
    <property type="match status" value="1"/>
</dbReference>
<protein>
    <recommendedName>
        <fullName evidence="4">AprE-like beta-barrel domain-containing protein</fullName>
    </recommendedName>
</protein>
<keyword evidence="3" id="KW-1133">Transmembrane helix</keyword>
<dbReference type="KEGG" id="xcb:XC_2410"/>
<dbReference type="InterPro" id="IPR050739">
    <property type="entry name" value="MFP"/>
</dbReference>
<proteinExistence type="predicted"/>
<dbReference type="HOGENOM" id="CLU_023976_4_2_6"/>
<feature type="coiled-coil region" evidence="1">
    <location>
        <begin position="213"/>
        <end position="279"/>
    </location>
</feature>
<keyword evidence="3" id="KW-0812">Transmembrane</keyword>
<evidence type="ECO:0000256" key="2">
    <source>
        <dbReference type="SAM" id="MobiDB-lite"/>
    </source>
</evidence>
<dbReference type="PANTHER" id="PTHR30386:SF28">
    <property type="entry name" value="EXPORTED PROTEIN"/>
    <property type="match status" value="1"/>
</dbReference>
<evidence type="ECO:0000313" key="6">
    <source>
        <dbReference type="Proteomes" id="UP000000420"/>
    </source>
</evidence>
<dbReference type="AlphaFoldDB" id="A0A0H2X863"/>
<evidence type="ECO:0000259" key="4">
    <source>
        <dbReference type="Pfam" id="PF26002"/>
    </source>
</evidence>
<dbReference type="PANTHER" id="PTHR30386">
    <property type="entry name" value="MEMBRANE FUSION SUBUNIT OF EMRAB-TOLC MULTIDRUG EFFLUX PUMP"/>
    <property type="match status" value="1"/>
</dbReference>
<dbReference type="Gene3D" id="2.40.50.100">
    <property type="match status" value="1"/>
</dbReference>
<feature type="domain" description="AprE-like beta-barrel" evidence="4">
    <location>
        <begin position="321"/>
        <end position="415"/>
    </location>
</feature>
<evidence type="ECO:0000256" key="1">
    <source>
        <dbReference type="SAM" id="Coils"/>
    </source>
</evidence>
<reference evidence="5 6" key="1">
    <citation type="journal article" date="2005" name="Genome Res.">
        <title>Comparative and functional genomic analyses of the pathogenicity of phytopathogen Xanthomonas campestris pv. campestris.</title>
        <authorList>
            <person name="Qian W."/>
            <person name="Jia Y."/>
            <person name="Ren S.X."/>
            <person name="He Y.Q."/>
            <person name="Feng J.X."/>
            <person name="Lu L.F."/>
            <person name="Sun Q."/>
            <person name="Ying G."/>
            <person name="Tang D.J."/>
            <person name="Tang H."/>
            <person name="Wu W."/>
            <person name="Hao P."/>
            <person name="Wang L."/>
            <person name="Jiang B.L."/>
            <person name="Zeng S."/>
            <person name="Gu W.Y."/>
            <person name="Lu G."/>
            <person name="Rong L."/>
            <person name="Tian Y."/>
            <person name="Yao Z."/>
            <person name="Fu G."/>
            <person name="Chen B."/>
            <person name="Fang R."/>
            <person name="Qiang B."/>
            <person name="Chen Z."/>
            <person name="Zhao G.P."/>
            <person name="Tang J.L."/>
            <person name="He C."/>
        </authorList>
    </citation>
    <scope>NUCLEOTIDE SEQUENCE [LARGE SCALE GENOMIC DNA]</scope>
    <source>
        <strain evidence="5 6">8004</strain>
    </source>
</reference>
<accession>A0A0H2X863</accession>